<evidence type="ECO:0000313" key="1">
    <source>
        <dbReference type="EMBL" id="CAF1576477.1"/>
    </source>
</evidence>
<proteinExistence type="predicted"/>
<organism evidence="1 2">
    <name type="scientific">Rotaria sordida</name>
    <dbReference type="NCBI Taxonomy" id="392033"/>
    <lineage>
        <taxon>Eukaryota</taxon>
        <taxon>Metazoa</taxon>
        <taxon>Spiralia</taxon>
        <taxon>Gnathifera</taxon>
        <taxon>Rotifera</taxon>
        <taxon>Eurotatoria</taxon>
        <taxon>Bdelloidea</taxon>
        <taxon>Philodinida</taxon>
        <taxon>Philodinidae</taxon>
        <taxon>Rotaria</taxon>
    </lineage>
</organism>
<name>A0A815YYE8_9BILA</name>
<accession>A0A815YYE8</accession>
<sequence>NEAERMFSTLRRIKTWLRNRLSDNTVEILLKLSSLDIQLTDDAVNFIVEDFVKNPGRAKSRNVALFLETDQMKNDDDEHFFNLF</sequence>
<evidence type="ECO:0000313" key="2">
    <source>
        <dbReference type="Proteomes" id="UP000663889"/>
    </source>
</evidence>
<reference evidence="1" key="1">
    <citation type="submission" date="2021-02" db="EMBL/GenBank/DDBJ databases">
        <authorList>
            <person name="Nowell W R."/>
        </authorList>
    </citation>
    <scope>NUCLEOTIDE SEQUENCE</scope>
</reference>
<gene>
    <name evidence="1" type="ORF">SEV965_LOCUS39770</name>
</gene>
<dbReference type="EMBL" id="CAJNOU010016914">
    <property type="protein sequence ID" value="CAF1576477.1"/>
    <property type="molecule type" value="Genomic_DNA"/>
</dbReference>
<dbReference type="AlphaFoldDB" id="A0A815YYE8"/>
<dbReference type="Proteomes" id="UP000663889">
    <property type="component" value="Unassembled WGS sequence"/>
</dbReference>
<feature type="non-terminal residue" evidence="1">
    <location>
        <position position="1"/>
    </location>
</feature>
<protein>
    <submittedName>
        <fullName evidence="1">Uncharacterized protein</fullName>
    </submittedName>
</protein>
<comment type="caution">
    <text evidence="1">The sequence shown here is derived from an EMBL/GenBank/DDBJ whole genome shotgun (WGS) entry which is preliminary data.</text>
</comment>